<dbReference type="RefSeq" id="WP_081617098.1">
    <property type="nucleotide sequence ID" value="NZ_KB902291.1"/>
</dbReference>
<dbReference type="GO" id="GO:0016746">
    <property type="term" value="F:acyltransferase activity"/>
    <property type="evidence" value="ECO:0007669"/>
    <property type="project" value="UniProtKB-KW"/>
</dbReference>
<evidence type="ECO:0000313" key="4">
    <source>
        <dbReference type="Proteomes" id="UP000035100"/>
    </source>
</evidence>
<keyword evidence="3" id="KW-0378">Hydrolase</keyword>
<dbReference type="InterPro" id="IPR000073">
    <property type="entry name" value="AB_hydrolase_1"/>
</dbReference>
<dbReference type="eggNOG" id="COG2267">
    <property type="taxonomic scope" value="Bacteria"/>
</dbReference>
<accession>A0A0D0NH61</accession>
<dbReference type="Proteomes" id="UP000035100">
    <property type="component" value="Unassembled WGS sequence"/>
</dbReference>
<keyword evidence="3" id="KW-0808">Transferase</keyword>
<feature type="domain" description="AB hydrolase-1" evidence="2">
    <location>
        <begin position="30"/>
        <end position="266"/>
    </location>
</feature>
<name>A0A0D0NH61_9RHOB</name>
<dbReference type="PANTHER" id="PTHR43433">
    <property type="entry name" value="HYDROLASE, ALPHA/BETA FOLD FAMILY PROTEIN"/>
    <property type="match status" value="1"/>
</dbReference>
<protein>
    <submittedName>
        <fullName evidence="3">Putative hydrolase or acyltransferase (Alpha/beta hydrolase superfamily)</fullName>
    </submittedName>
</protein>
<dbReference type="Gene3D" id="3.40.50.1820">
    <property type="entry name" value="alpha/beta hydrolase"/>
    <property type="match status" value="1"/>
</dbReference>
<dbReference type="AlphaFoldDB" id="A0A0D0NH61"/>
<dbReference type="Pfam" id="PF00561">
    <property type="entry name" value="Abhydrolase_1"/>
    <property type="match status" value="1"/>
</dbReference>
<comment type="caution">
    <text evidence="3">The sequence shown here is derived from an EMBL/GenBank/DDBJ whole genome shotgun (WGS) entry which is preliminary data.</text>
</comment>
<dbReference type="EMBL" id="AONG01000021">
    <property type="protein sequence ID" value="KIQ67655.1"/>
    <property type="molecule type" value="Genomic_DNA"/>
</dbReference>
<proteinExistence type="predicted"/>
<dbReference type="InterPro" id="IPR050471">
    <property type="entry name" value="AB_hydrolase"/>
</dbReference>
<dbReference type="PANTHER" id="PTHR43433:SF1">
    <property type="entry name" value="BLL5160 PROTEIN"/>
    <property type="match status" value="1"/>
</dbReference>
<dbReference type="InterPro" id="IPR029058">
    <property type="entry name" value="AB_hydrolase_fold"/>
</dbReference>
<organism evidence="3 4">
    <name type="scientific">Wenxinia marina DSM 24838</name>
    <dbReference type="NCBI Taxonomy" id="1123501"/>
    <lineage>
        <taxon>Bacteria</taxon>
        <taxon>Pseudomonadati</taxon>
        <taxon>Pseudomonadota</taxon>
        <taxon>Alphaproteobacteria</taxon>
        <taxon>Rhodobacterales</taxon>
        <taxon>Roseobacteraceae</taxon>
        <taxon>Wenxinia</taxon>
    </lineage>
</organism>
<keyword evidence="4" id="KW-1185">Reference proteome</keyword>
<keyword evidence="1" id="KW-0472">Membrane</keyword>
<gene>
    <name evidence="3" type="ORF">Wenmar_03784</name>
</gene>
<keyword evidence="3" id="KW-0012">Acyltransferase</keyword>
<evidence type="ECO:0000256" key="1">
    <source>
        <dbReference type="SAM" id="Phobius"/>
    </source>
</evidence>
<dbReference type="PRINTS" id="PR00111">
    <property type="entry name" value="ABHYDROLASE"/>
</dbReference>
<keyword evidence="1" id="KW-0812">Transmembrane</keyword>
<keyword evidence="1" id="KW-1133">Transmembrane helix</keyword>
<reference evidence="3 4" key="1">
    <citation type="submission" date="2013-01" db="EMBL/GenBank/DDBJ databases">
        <authorList>
            <person name="Fiebig A."/>
            <person name="Goeker M."/>
            <person name="Klenk H.-P.P."/>
        </authorList>
    </citation>
    <scope>NUCLEOTIDE SEQUENCE [LARGE SCALE GENOMIC DNA]</scope>
    <source>
        <strain evidence="3 4">DSM 24838</strain>
    </source>
</reference>
<evidence type="ECO:0000259" key="2">
    <source>
        <dbReference type="Pfam" id="PF00561"/>
    </source>
</evidence>
<dbReference type="STRING" id="1123501.Wenmar_03784"/>
<evidence type="ECO:0000313" key="3">
    <source>
        <dbReference type="EMBL" id="KIQ67655.1"/>
    </source>
</evidence>
<dbReference type="GO" id="GO:0016787">
    <property type="term" value="F:hydrolase activity"/>
    <property type="evidence" value="ECO:0007669"/>
    <property type="project" value="UniProtKB-KW"/>
</dbReference>
<feature type="transmembrane region" description="Helical" evidence="1">
    <location>
        <begin position="94"/>
        <end position="115"/>
    </location>
</feature>
<dbReference type="OrthoDB" id="9804723at2"/>
<dbReference type="SUPFAM" id="SSF53474">
    <property type="entry name" value="alpha/beta-Hydrolases"/>
    <property type="match status" value="1"/>
</dbReference>
<sequence>MTPAPRKRPRRILSVHGRRAACVITGRGAPLILLHGGAFDHADLAWGPVIPGLARVARVHAPDLPGYGGSATLGPVQTIPDLGRWVLALMDRLGLARASVAGLSMGGGVALWLALNAPGRVERLVLVSSYGLMERAPFHALARRSATSPLRPLVYHLSGASAVLTRAGLASAFANPFAAPAATVAAVRAVAREQARRQSFGAFLRGEMGPAGTTTCFTRDLARVAQPVLLLHGTRDPLVPVRHARDAARALPRARLVEMPSGHWPIQEFPQRSARLIAGFLGRR</sequence>